<evidence type="ECO:0000259" key="1">
    <source>
        <dbReference type="Pfam" id="PF00174"/>
    </source>
</evidence>
<protein>
    <recommendedName>
        <fullName evidence="1">Oxidoreductase molybdopterin-binding domain-containing protein</fullName>
    </recommendedName>
</protein>
<name>A0A839VA36_9GAMM</name>
<evidence type="ECO:0000313" key="2">
    <source>
        <dbReference type="EMBL" id="MBB3190309.1"/>
    </source>
</evidence>
<keyword evidence="3" id="KW-1185">Reference proteome</keyword>
<dbReference type="InterPro" id="IPR000572">
    <property type="entry name" value="OxRdtase_Mopterin-bd_dom"/>
</dbReference>
<sequence>MMFAPAIVTQLAWPWTRPAGWRLLLLLVLVGQPLAEAGAASPVLTLWKGLERQPLSLDAIERGGLQHVQIRHPEGLQGRFSGVWLDDFLAAHGLAKARRVRFVAHDGYTTFLTPAQRREKAYLLVTRLAGQPLDPDRLGPLMLVVPEDAEAVLAGLAPMTRWIWAIREIRSR</sequence>
<feature type="domain" description="Oxidoreductase molybdopterin-binding" evidence="1">
    <location>
        <begin position="66"/>
        <end position="147"/>
    </location>
</feature>
<dbReference type="SUPFAM" id="SSF56524">
    <property type="entry name" value="Oxidoreductase molybdopterin-binding domain"/>
    <property type="match status" value="1"/>
</dbReference>
<dbReference type="RefSeq" id="WP_183325051.1">
    <property type="nucleotide sequence ID" value="NZ_JACHXP010000006.1"/>
</dbReference>
<evidence type="ECO:0000313" key="3">
    <source>
        <dbReference type="Proteomes" id="UP000547614"/>
    </source>
</evidence>
<organism evidence="2 3">
    <name type="scientific">Halomonas cerina</name>
    <dbReference type="NCBI Taxonomy" id="447424"/>
    <lineage>
        <taxon>Bacteria</taxon>
        <taxon>Pseudomonadati</taxon>
        <taxon>Pseudomonadota</taxon>
        <taxon>Gammaproteobacteria</taxon>
        <taxon>Oceanospirillales</taxon>
        <taxon>Halomonadaceae</taxon>
        <taxon>Halomonas</taxon>
    </lineage>
</organism>
<dbReference type="EMBL" id="JACHXP010000006">
    <property type="protein sequence ID" value="MBB3190309.1"/>
    <property type="molecule type" value="Genomic_DNA"/>
</dbReference>
<dbReference type="Gene3D" id="3.90.420.10">
    <property type="entry name" value="Oxidoreductase, molybdopterin-binding domain"/>
    <property type="match status" value="1"/>
</dbReference>
<accession>A0A839VA36</accession>
<gene>
    <name evidence="2" type="ORF">FHR94_001542</name>
</gene>
<comment type="caution">
    <text evidence="2">The sequence shown here is derived from an EMBL/GenBank/DDBJ whole genome shotgun (WGS) entry which is preliminary data.</text>
</comment>
<dbReference type="InterPro" id="IPR036374">
    <property type="entry name" value="OxRdtase_Mopterin-bd_sf"/>
</dbReference>
<reference evidence="2 3" key="1">
    <citation type="submission" date="2020-08" db="EMBL/GenBank/DDBJ databases">
        <title>Genomic Encyclopedia of Type Strains, Phase III (KMG-III): the genomes of soil and plant-associated and newly described type strains.</title>
        <authorList>
            <person name="Whitman W."/>
        </authorList>
    </citation>
    <scope>NUCLEOTIDE SEQUENCE [LARGE SCALE GENOMIC DNA]</scope>
    <source>
        <strain evidence="2 3">CECT 7282</strain>
    </source>
</reference>
<proteinExistence type="predicted"/>
<dbReference type="Pfam" id="PF00174">
    <property type="entry name" value="Oxidored_molyb"/>
    <property type="match status" value="1"/>
</dbReference>
<dbReference type="AlphaFoldDB" id="A0A839VA36"/>
<dbReference type="Proteomes" id="UP000547614">
    <property type="component" value="Unassembled WGS sequence"/>
</dbReference>